<dbReference type="InterPro" id="IPR045582">
    <property type="entry name" value="Trehalase-like_N"/>
</dbReference>
<evidence type="ECO:0000313" key="4">
    <source>
        <dbReference type="Proteomes" id="UP000308697"/>
    </source>
</evidence>
<keyword evidence="3" id="KW-0378">Hydrolase</keyword>
<dbReference type="SUPFAM" id="SSF48208">
    <property type="entry name" value="Six-hairpin glycosidases"/>
    <property type="match status" value="1"/>
</dbReference>
<dbReference type="PANTHER" id="PTHR31616:SF0">
    <property type="entry name" value="GLUCAN 1,4-ALPHA-GLUCOSIDASE"/>
    <property type="match status" value="1"/>
</dbReference>
<dbReference type="Pfam" id="PF19291">
    <property type="entry name" value="TREH_N"/>
    <property type="match status" value="1"/>
</dbReference>
<name>A0A4V5MMF5_9ACTN</name>
<protein>
    <submittedName>
        <fullName evidence="3">Glycoside hydrolase family 15 protein</fullName>
    </submittedName>
</protein>
<dbReference type="AlphaFoldDB" id="A0A4V5MMF5"/>
<keyword evidence="4" id="KW-1185">Reference proteome</keyword>
<dbReference type="GO" id="GO:0005975">
    <property type="term" value="P:carbohydrate metabolic process"/>
    <property type="evidence" value="ECO:0007669"/>
    <property type="project" value="InterPro"/>
</dbReference>
<evidence type="ECO:0000259" key="1">
    <source>
        <dbReference type="Pfam" id="PF00723"/>
    </source>
</evidence>
<dbReference type="RefSeq" id="WP_136739026.1">
    <property type="nucleotide sequence ID" value="NZ_SUMB01000002.1"/>
</dbReference>
<reference evidence="3 4" key="1">
    <citation type="submission" date="2019-04" db="EMBL/GenBank/DDBJ databases">
        <title>Streptomyces piniterrae sp. nov., a heliquinomycin-producing actinomycete isolated from rhizosphere soil of Pinus yunnanensis.</title>
        <authorList>
            <person name="Zhuang X."/>
            <person name="Zhao J."/>
        </authorList>
    </citation>
    <scope>NUCLEOTIDE SEQUENCE [LARGE SCALE GENOMIC DNA]</scope>
    <source>
        <strain evidence="4">jys28</strain>
    </source>
</reference>
<feature type="domain" description="GH15-like" evidence="1">
    <location>
        <begin position="230"/>
        <end position="606"/>
    </location>
</feature>
<evidence type="ECO:0000259" key="2">
    <source>
        <dbReference type="Pfam" id="PF19291"/>
    </source>
</evidence>
<proteinExistence type="predicted"/>
<dbReference type="Pfam" id="PF00723">
    <property type="entry name" value="Glyco_hydro_15"/>
    <property type="match status" value="1"/>
</dbReference>
<accession>A0A4V5MMF5</accession>
<dbReference type="Proteomes" id="UP000308697">
    <property type="component" value="Unassembled WGS sequence"/>
</dbReference>
<dbReference type="InterPro" id="IPR011613">
    <property type="entry name" value="GH15-like"/>
</dbReference>
<gene>
    <name evidence="3" type="ORF">FCH28_08290</name>
</gene>
<dbReference type="OrthoDB" id="3902805at2"/>
<comment type="caution">
    <text evidence="3">The sequence shown here is derived from an EMBL/GenBank/DDBJ whole genome shotgun (WGS) entry which is preliminary data.</text>
</comment>
<dbReference type="Gene3D" id="1.50.10.10">
    <property type="match status" value="1"/>
</dbReference>
<feature type="domain" description="Trehalase-like N-terminal" evidence="2">
    <location>
        <begin position="12"/>
        <end position="153"/>
    </location>
</feature>
<dbReference type="GO" id="GO:0004553">
    <property type="term" value="F:hydrolase activity, hydrolyzing O-glycosyl compounds"/>
    <property type="evidence" value="ECO:0007669"/>
    <property type="project" value="TreeGrafter"/>
</dbReference>
<sequence>MTAEAGTSRYLPVAEHGLIGDLRSAALVGTNGTIDWYCCPRFDAPSIFASILDADRGGSFELAADVPARTKQFYFPDTNVLITRFFADDGVGEIQDFMPVVDDSREADRHRLIRRVVCVRGSLPFRARMAPRFAYGTQPHSVHVQDGQAVFETPSLTLALTATVPIEVSGPDVWSLFKLHEGEAAVLALDRVGGDVAPRFCALSEAEHEFNATVTYWRRWLSRSRYRGRWREMVHRSALTLKLLTYAPTGAIIAAPTTSLPEQIGGERNWDYRYVWIRDAAFCVYALLRLGFTEEAEAFMGFLSEHVHLSEQAHPAAAGTPRPTGPLQIMYGIDGRRELAERELSHLEGYRGSAPVRVGNSAVDQLQLDIYGALIDSLYLYDKWGQPISSAHWDSIGELVDWVCDHWDQPDEGIWETRGGRKNFLYSRLMCWVAIERAMRLAGHRGLPADMPRWGQARDTIYRRIMSHGWSDQRDAFVQHEDGHVLDASVLMMPLAKFISPTDPKWLATLDALGDDLVSDSLVYRYDPQASPDGLRGEEGTFSICSFWYVEALTRAGRLDEARLAFEKMLTYANHLGLYAEEIGHTGEQRGNFPQAFTHLAMISAAFNLDRTLG</sequence>
<dbReference type="EMBL" id="SUMB01000002">
    <property type="protein sequence ID" value="TJZ57408.1"/>
    <property type="molecule type" value="Genomic_DNA"/>
</dbReference>
<evidence type="ECO:0000313" key="3">
    <source>
        <dbReference type="EMBL" id="TJZ57408.1"/>
    </source>
</evidence>
<dbReference type="PANTHER" id="PTHR31616">
    <property type="entry name" value="TREHALASE"/>
    <property type="match status" value="1"/>
</dbReference>
<dbReference type="InterPro" id="IPR012341">
    <property type="entry name" value="6hp_glycosidase-like_sf"/>
</dbReference>
<organism evidence="3 4">
    <name type="scientific">Streptomyces piniterrae</name>
    <dbReference type="NCBI Taxonomy" id="2571125"/>
    <lineage>
        <taxon>Bacteria</taxon>
        <taxon>Bacillati</taxon>
        <taxon>Actinomycetota</taxon>
        <taxon>Actinomycetes</taxon>
        <taxon>Kitasatosporales</taxon>
        <taxon>Streptomycetaceae</taxon>
        <taxon>Streptomyces</taxon>
    </lineage>
</organism>
<dbReference type="InterPro" id="IPR008928">
    <property type="entry name" value="6-hairpin_glycosidase_sf"/>
</dbReference>